<name>A0AAI9MWZ4_PROST</name>
<dbReference type="EMBL" id="AAZDVE040000012">
    <property type="protein sequence ID" value="EMP9432901.1"/>
    <property type="molecule type" value="Genomic_DNA"/>
</dbReference>
<proteinExistence type="predicted"/>
<keyword evidence="1" id="KW-1133">Transmembrane helix</keyword>
<keyword evidence="1" id="KW-0472">Membrane</keyword>
<reference evidence="2" key="1">
    <citation type="submission" date="2024-02" db="EMBL/GenBank/DDBJ databases">
        <authorList>
            <consortium name="Clinical and Environmental Microbiology Branch: Whole genome sequencing antimicrobial resistance pathogens in the healthcare setting"/>
        </authorList>
    </citation>
    <scope>NUCLEOTIDE SEQUENCE</scope>
    <source>
        <strain evidence="2">2020GO-00142</strain>
    </source>
</reference>
<evidence type="ECO:0000256" key="1">
    <source>
        <dbReference type="SAM" id="Phobius"/>
    </source>
</evidence>
<dbReference type="RefSeq" id="WP_154624030.1">
    <property type="nucleotide sequence ID" value="NZ_CP119540.1"/>
</dbReference>
<organism evidence="2">
    <name type="scientific">Providencia stuartii</name>
    <dbReference type="NCBI Taxonomy" id="588"/>
    <lineage>
        <taxon>Bacteria</taxon>
        <taxon>Pseudomonadati</taxon>
        <taxon>Pseudomonadota</taxon>
        <taxon>Gammaproteobacteria</taxon>
        <taxon>Enterobacterales</taxon>
        <taxon>Morganellaceae</taxon>
        <taxon>Providencia</taxon>
    </lineage>
</organism>
<sequence length="268" mass="29774">MKTNSSRKTALIVVIIFIAFALGFYWLGKDNNTLSTQTDAEAQTTSLEAPLSAVQVEALAKLEKQMPVIGTIKKLSPEAYSSFEQIVRDYEPSNELLTRHIFDQIVGSVMQLVIERIPYASDKSVINFTSKVNDYLNVLLETDPSGKTCFYSLFPYLRDSAAIIPPAKSHAVLFKQLEATNDLLLSTESGIKQPMVSREEQAAILDGIQKKLVAKYGDQTLLLENLDKAKQQPAVTCRITMSFYDQILAIPDNQKKAAFLRALFSAAN</sequence>
<gene>
    <name evidence="2" type="ORF">JRA39_001950</name>
</gene>
<accession>A0AAI9MWZ4</accession>
<evidence type="ECO:0000313" key="2">
    <source>
        <dbReference type="EMBL" id="EMP9432901.1"/>
    </source>
</evidence>
<feature type="transmembrane region" description="Helical" evidence="1">
    <location>
        <begin position="9"/>
        <end position="28"/>
    </location>
</feature>
<comment type="caution">
    <text evidence="2">The sequence shown here is derived from an EMBL/GenBank/DDBJ whole genome shotgun (WGS) entry which is preliminary data.</text>
</comment>
<dbReference type="AlphaFoldDB" id="A0AAI9MWZ4"/>
<protein>
    <submittedName>
        <fullName evidence="2">Topoisomerase IV</fullName>
    </submittedName>
</protein>
<keyword evidence="1" id="KW-0812">Transmembrane</keyword>